<dbReference type="EMBL" id="BJHX01000001">
    <property type="protein sequence ID" value="GDY68599.1"/>
    <property type="molecule type" value="Genomic_DNA"/>
</dbReference>
<dbReference type="InterPro" id="IPR024983">
    <property type="entry name" value="CHAT_dom"/>
</dbReference>
<comment type="caution">
    <text evidence="2">The sequence shown here is derived from an EMBL/GenBank/DDBJ whole genome shotgun (WGS) entry which is preliminary data.</text>
</comment>
<feature type="domain" description="CHAT" evidence="1">
    <location>
        <begin position="5"/>
        <end position="149"/>
    </location>
</feature>
<dbReference type="AlphaFoldDB" id="A0A4D4MAB4"/>
<evidence type="ECO:0000259" key="1">
    <source>
        <dbReference type="Pfam" id="PF12770"/>
    </source>
</evidence>
<protein>
    <recommendedName>
        <fullName evidence="1">CHAT domain-containing protein</fullName>
    </recommendedName>
</protein>
<evidence type="ECO:0000313" key="3">
    <source>
        <dbReference type="Proteomes" id="UP000302139"/>
    </source>
</evidence>
<dbReference type="Pfam" id="PF12770">
    <property type="entry name" value="CHAT"/>
    <property type="match status" value="1"/>
</dbReference>
<dbReference type="Proteomes" id="UP000302139">
    <property type="component" value="Unassembled WGS sequence"/>
</dbReference>
<reference evidence="2 3" key="1">
    <citation type="submission" date="2019-04" db="EMBL/GenBank/DDBJ databases">
        <title>Draft genome sequences of Streptomyces avermitilis NBRC 14893.</title>
        <authorList>
            <person name="Komaki H."/>
            <person name="Tamura T."/>
            <person name="Hosoyama A."/>
        </authorList>
    </citation>
    <scope>NUCLEOTIDE SEQUENCE [LARGE SCALE GENOMIC DNA]</scope>
    <source>
        <strain evidence="2 3">NBRC 14893</strain>
    </source>
</reference>
<accession>A0A4D4MAB4</accession>
<name>A0A4D4MAB4_STRAX</name>
<organism evidence="2 3">
    <name type="scientific">Streptomyces avermitilis</name>
    <dbReference type="NCBI Taxonomy" id="33903"/>
    <lineage>
        <taxon>Bacteria</taxon>
        <taxon>Bacillati</taxon>
        <taxon>Actinomycetota</taxon>
        <taxon>Actinomycetes</taxon>
        <taxon>Kitasatosporales</taxon>
        <taxon>Streptomycetaceae</taxon>
        <taxon>Streptomyces</taxon>
    </lineage>
</organism>
<gene>
    <name evidence="2" type="ORF">SAV14893_079920</name>
</gene>
<sequence length="150" mass="16270">MLELLPGHTCVHFACHAGQNLAAPSEGALYLHDQPLHVTDLARLDLDTPELAVLSACQTAVGGTELPNEAIHLAAALLLGNFRHVVSTLWPVGDDSARRITDEVYRVLGDSKGCIHPNRTAQALHAAVDQARRRDPDRPLMWASHVHFGP</sequence>
<evidence type="ECO:0000313" key="2">
    <source>
        <dbReference type="EMBL" id="GDY68599.1"/>
    </source>
</evidence>
<proteinExistence type="predicted"/>